<feature type="non-terminal residue" evidence="1">
    <location>
        <position position="1"/>
    </location>
</feature>
<accession>A0A9N9KDX4</accession>
<organism evidence="1 2">
    <name type="scientific">Dentiscutata erythropus</name>
    <dbReference type="NCBI Taxonomy" id="1348616"/>
    <lineage>
        <taxon>Eukaryota</taxon>
        <taxon>Fungi</taxon>
        <taxon>Fungi incertae sedis</taxon>
        <taxon>Mucoromycota</taxon>
        <taxon>Glomeromycotina</taxon>
        <taxon>Glomeromycetes</taxon>
        <taxon>Diversisporales</taxon>
        <taxon>Gigasporaceae</taxon>
        <taxon>Dentiscutata</taxon>
    </lineage>
</organism>
<sequence length="88" mass="10464">TVFKEFEEERLVKEEDIELSNPTEDLYSNELDLNLNVSNFIDLRSSVFTNSENRYKNEVSNEIKSDDDLQENKYDVDEIVSRQFNNSY</sequence>
<keyword evidence="2" id="KW-1185">Reference proteome</keyword>
<protein>
    <submittedName>
        <fullName evidence="1">22138_t:CDS:1</fullName>
    </submittedName>
</protein>
<evidence type="ECO:0000313" key="1">
    <source>
        <dbReference type="EMBL" id="CAG8822937.1"/>
    </source>
</evidence>
<dbReference type="OrthoDB" id="2446120at2759"/>
<name>A0A9N9KDX4_9GLOM</name>
<comment type="caution">
    <text evidence="1">The sequence shown here is derived from an EMBL/GenBank/DDBJ whole genome shotgun (WGS) entry which is preliminary data.</text>
</comment>
<dbReference type="Proteomes" id="UP000789405">
    <property type="component" value="Unassembled WGS sequence"/>
</dbReference>
<dbReference type="AlphaFoldDB" id="A0A9N9KDX4"/>
<dbReference type="EMBL" id="CAJVPY010062779">
    <property type="protein sequence ID" value="CAG8822937.1"/>
    <property type="molecule type" value="Genomic_DNA"/>
</dbReference>
<proteinExistence type="predicted"/>
<gene>
    <name evidence="1" type="ORF">DERYTH_LOCUS27401</name>
</gene>
<evidence type="ECO:0000313" key="2">
    <source>
        <dbReference type="Proteomes" id="UP000789405"/>
    </source>
</evidence>
<reference evidence="1" key="1">
    <citation type="submission" date="2021-06" db="EMBL/GenBank/DDBJ databases">
        <authorList>
            <person name="Kallberg Y."/>
            <person name="Tangrot J."/>
            <person name="Rosling A."/>
        </authorList>
    </citation>
    <scope>NUCLEOTIDE SEQUENCE</scope>
    <source>
        <strain evidence="1">MA453B</strain>
    </source>
</reference>